<evidence type="ECO:0000313" key="6">
    <source>
        <dbReference type="EMBL" id="SDG74376.1"/>
    </source>
</evidence>
<reference evidence="7" key="1">
    <citation type="submission" date="2016-10" db="EMBL/GenBank/DDBJ databases">
        <authorList>
            <person name="Varghese N."/>
            <person name="Submissions S."/>
        </authorList>
    </citation>
    <scope>NUCLEOTIDE SEQUENCE [LARGE SCALE GENOMIC DNA]</scope>
    <source>
        <strain evidence="7">DSM 527</strain>
    </source>
</reference>
<dbReference type="GO" id="GO:0016020">
    <property type="term" value="C:membrane"/>
    <property type="evidence" value="ECO:0007669"/>
    <property type="project" value="UniProtKB-SubCell"/>
</dbReference>
<organism evidence="6 7">
    <name type="scientific">Chitinophaga filiformis</name>
    <name type="common">Myxococcus filiformis</name>
    <name type="synonym">Flexibacter filiformis</name>
    <dbReference type="NCBI Taxonomy" id="104663"/>
    <lineage>
        <taxon>Bacteria</taxon>
        <taxon>Pseudomonadati</taxon>
        <taxon>Bacteroidota</taxon>
        <taxon>Chitinophagia</taxon>
        <taxon>Chitinophagales</taxon>
        <taxon>Chitinophagaceae</taxon>
        <taxon>Chitinophaga</taxon>
    </lineage>
</organism>
<protein>
    <submittedName>
        <fullName evidence="6">DoxX-like family protein</fullName>
    </submittedName>
</protein>
<proteinExistence type="predicted"/>
<sequence>MKTLRIVYWISTAIIALMMTYSGYAYFTDVKIDQAFQHLGFPAYFRIELAIAKFIGVVLLLAPVGSRLKEWTYAGFTFTFISAGIAHGFSGDPIPLPVVPFVFLAVLTVSYFTYHKLNKSK</sequence>
<dbReference type="EMBL" id="FNBN01000006">
    <property type="protein sequence ID" value="SDG74376.1"/>
    <property type="molecule type" value="Genomic_DNA"/>
</dbReference>
<feature type="transmembrane region" description="Helical" evidence="5">
    <location>
        <begin position="47"/>
        <end position="64"/>
    </location>
</feature>
<dbReference type="AlphaFoldDB" id="A0A1G7WR47"/>
<feature type="transmembrane region" description="Helical" evidence="5">
    <location>
        <begin position="96"/>
        <end position="114"/>
    </location>
</feature>
<keyword evidence="3 5" id="KW-1133">Transmembrane helix</keyword>
<name>A0A1G7WR47_CHIFI</name>
<accession>A0A1G7WR47</accession>
<keyword evidence="2 5" id="KW-0812">Transmembrane</keyword>
<feature type="transmembrane region" description="Helical" evidence="5">
    <location>
        <begin position="71"/>
        <end position="90"/>
    </location>
</feature>
<evidence type="ECO:0000256" key="5">
    <source>
        <dbReference type="SAM" id="Phobius"/>
    </source>
</evidence>
<evidence type="ECO:0000256" key="2">
    <source>
        <dbReference type="ARBA" id="ARBA00022692"/>
    </source>
</evidence>
<keyword evidence="4 5" id="KW-0472">Membrane</keyword>
<dbReference type="InterPro" id="IPR032808">
    <property type="entry name" value="DoxX"/>
</dbReference>
<dbReference type="InterPro" id="IPR016944">
    <property type="entry name" value="UCP030066"/>
</dbReference>
<gene>
    <name evidence="6" type="ORF">SAMN04488121_106121</name>
</gene>
<dbReference type="Pfam" id="PF13564">
    <property type="entry name" value="DoxX_2"/>
    <property type="match status" value="1"/>
</dbReference>
<evidence type="ECO:0000256" key="4">
    <source>
        <dbReference type="ARBA" id="ARBA00023136"/>
    </source>
</evidence>
<dbReference type="RefSeq" id="WP_089835196.1">
    <property type="nucleotide sequence ID" value="NZ_FNBN01000006.1"/>
</dbReference>
<evidence type="ECO:0000256" key="1">
    <source>
        <dbReference type="ARBA" id="ARBA00004141"/>
    </source>
</evidence>
<dbReference type="STRING" id="104663.SAMN04488121_106121"/>
<comment type="subcellular location">
    <subcellularLocation>
        <location evidence="1">Membrane</location>
        <topology evidence="1">Multi-pass membrane protein</topology>
    </subcellularLocation>
</comment>
<dbReference type="OrthoDB" id="7960583at2"/>
<evidence type="ECO:0000313" key="7">
    <source>
        <dbReference type="Proteomes" id="UP000199045"/>
    </source>
</evidence>
<dbReference type="Proteomes" id="UP000199045">
    <property type="component" value="Unassembled WGS sequence"/>
</dbReference>
<dbReference type="PIRSF" id="PIRSF030066">
    <property type="entry name" value="UCP030066"/>
    <property type="match status" value="1"/>
</dbReference>
<feature type="transmembrane region" description="Helical" evidence="5">
    <location>
        <begin position="7"/>
        <end position="27"/>
    </location>
</feature>
<evidence type="ECO:0000256" key="3">
    <source>
        <dbReference type="ARBA" id="ARBA00022989"/>
    </source>
</evidence>